<comment type="pathway">
    <text evidence="1">Protein modification; protein ubiquitination.</text>
</comment>
<comment type="function">
    <text evidence="1">Ubiquitin ligase protein which is a component of the N-end rule pathway. Recognizes and binds to proteins bearing specific N-terminal residues that are destabilizing according to the N-end rule, leading to their ubiquitination and subsequent degradation.</text>
</comment>
<dbReference type="GO" id="GO:0016567">
    <property type="term" value="P:protein ubiquitination"/>
    <property type="evidence" value="ECO:0007669"/>
    <property type="project" value="UniProtKB-UniRule"/>
</dbReference>
<protein>
    <recommendedName>
        <fullName evidence="1">E3 ubiquitin-protein ligase</fullName>
        <ecNumber evidence="1">2.3.2.27</ecNumber>
    </recommendedName>
</protein>
<accession>A0A131YX53</accession>
<proteinExistence type="inferred from homology"/>
<dbReference type="EMBL" id="GEDV01005801">
    <property type="protein sequence ID" value="JAP82756.1"/>
    <property type="molecule type" value="Transcribed_RNA"/>
</dbReference>
<dbReference type="GO" id="GO:0008270">
    <property type="term" value="F:zinc ion binding"/>
    <property type="evidence" value="ECO:0007669"/>
    <property type="project" value="UniProtKB-UniRule"/>
</dbReference>
<organism evidence="3">
    <name type="scientific">Rhipicephalus appendiculatus</name>
    <name type="common">Brown ear tick</name>
    <dbReference type="NCBI Taxonomy" id="34631"/>
    <lineage>
        <taxon>Eukaryota</taxon>
        <taxon>Metazoa</taxon>
        <taxon>Ecdysozoa</taxon>
        <taxon>Arthropoda</taxon>
        <taxon>Chelicerata</taxon>
        <taxon>Arachnida</taxon>
        <taxon>Acari</taxon>
        <taxon>Parasitiformes</taxon>
        <taxon>Ixodida</taxon>
        <taxon>Ixodoidea</taxon>
        <taxon>Ixodidae</taxon>
        <taxon>Rhipicephalinae</taxon>
        <taxon>Rhipicephalus</taxon>
        <taxon>Rhipicephalus</taxon>
    </lineage>
</organism>
<dbReference type="Pfam" id="PF18995">
    <property type="entry name" value="PRT6_C"/>
    <property type="match status" value="1"/>
</dbReference>
<dbReference type="PANTHER" id="PTHR21497:SF39">
    <property type="entry name" value="E3 UBIQUITIN-PROTEIN LIGASE UBR3"/>
    <property type="match status" value="1"/>
</dbReference>
<dbReference type="AlphaFoldDB" id="A0A131YX53"/>
<dbReference type="UniPathway" id="UPA00143"/>
<dbReference type="PANTHER" id="PTHR21497">
    <property type="entry name" value="UBIQUITIN LIGASE E3 ALPHA-RELATED"/>
    <property type="match status" value="1"/>
</dbReference>
<keyword evidence="1" id="KW-0833">Ubl conjugation pathway</keyword>
<sequence>MTMCGPFLRIAALLQSHLFEEKLPTTADPADELGALCHFLGLGREGQSAHSSTVGVSWVTESPQVLLRSWCREFNQFAGVVPVAARSLMLVRWNWAQPRLLSLPGRYDELFQYYHSRACSNCHNVPKDPSVCLVCGTLVCLRESCCRQQAHFEAVHHSINCGAGTAIYLAVNSSTVIVIRGKRACLWGSVYLDSFGEEDRDLKRGKPLYLSVERYQLLQQQWTTHSFDHTSRRWVWHKDNL</sequence>
<reference evidence="3" key="1">
    <citation type="journal article" date="2016" name="Ticks Tick Borne Dis.">
        <title>De novo assembly and annotation of the salivary gland transcriptome of Rhipicephalus appendiculatus male and female ticks during blood feeding.</title>
        <authorList>
            <person name="de Castro M.H."/>
            <person name="de Klerk D."/>
            <person name="Pienaar R."/>
            <person name="Latif A.A."/>
            <person name="Rees D.J."/>
            <person name="Mans B.J."/>
        </authorList>
    </citation>
    <scope>NUCLEOTIDE SEQUENCE</scope>
    <source>
        <tissue evidence="3">Salivary glands</tissue>
    </source>
</reference>
<dbReference type="GO" id="GO:0000151">
    <property type="term" value="C:ubiquitin ligase complex"/>
    <property type="evidence" value="ECO:0007669"/>
    <property type="project" value="TreeGrafter"/>
</dbReference>
<feature type="domain" description="E3 ubiquitin-protein ligase UBR-like C-terminal" evidence="2">
    <location>
        <begin position="2"/>
        <end position="223"/>
    </location>
</feature>
<evidence type="ECO:0000256" key="1">
    <source>
        <dbReference type="RuleBase" id="RU366018"/>
    </source>
</evidence>
<keyword evidence="1" id="KW-0479">Metal-binding</keyword>
<dbReference type="GO" id="GO:0005737">
    <property type="term" value="C:cytoplasm"/>
    <property type="evidence" value="ECO:0007669"/>
    <property type="project" value="TreeGrafter"/>
</dbReference>
<dbReference type="GO" id="GO:0071596">
    <property type="term" value="P:ubiquitin-dependent protein catabolic process via the N-end rule pathway"/>
    <property type="evidence" value="ECO:0007669"/>
    <property type="project" value="UniProtKB-UniRule"/>
</dbReference>
<keyword evidence="1" id="KW-0862">Zinc</keyword>
<dbReference type="GO" id="GO:0061630">
    <property type="term" value="F:ubiquitin protein ligase activity"/>
    <property type="evidence" value="ECO:0007669"/>
    <property type="project" value="UniProtKB-UniRule"/>
</dbReference>
<evidence type="ECO:0000313" key="3">
    <source>
        <dbReference type="EMBL" id="JAP82756.1"/>
    </source>
</evidence>
<comment type="similarity">
    <text evidence="1">Belongs to the E3 ubiquitin-protein ligase UBR1-like family.</text>
</comment>
<comment type="catalytic activity">
    <reaction evidence="1">
        <text>S-ubiquitinyl-[E2 ubiquitin-conjugating enzyme]-L-cysteine + [acceptor protein]-L-lysine = [E2 ubiquitin-conjugating enzyme]-L-cysteine + N(6)-ubiquitinyl-[acceptor protein]-L-lysine.</text>
        <dbReference type="EC" id="2.3.2.27"/>
    </reaction>
</comment>
<evidence type="ECO:0000259" key="2">
    <source>
        <dbReference type="Pfam" id="PF18995"/>
    </source>
</evidence>
<keyword evidence="1" id="KW-0808">Transferase</keyword>
<keyword evidence="1" id="KW-0863">Zinc-finger</keyword>
<dbReference type="InterPro" id="IPR039164">
    <property type="entry name" value="UBR1-like"/>
</dbReference>
<dbReference type="EC" id="2.3.2.27" evidence="1"/>
<dbReference type="InterPro" id="IPR044046">
    <property type="entry name" value="E3_ligase_UBR-like_C"/>
</dbReference>
<name>A0A131YX53_RHIAP</name>